<evidence type="ECO:0000256" key="8">
    <source>
        <dbReference type="RuleBase" id="RU362002"/>
    </source>
</evidence>
<proteinExistence type="inferred from homology"/>
<reference evidence="11" key="1">
    <citation type="journal article" date="2019" name="Int. J. Syst. Evol. Microbiol.">
        <title>The Global Catalogue of Microorganisms (GCM) 10K type strain sequencing project: providing services to taxonomists for standard genome sequencing and annotation.</title>
        <authorList>
            <consortium name="The Broad Institute Genomics Platform"/>
            <consortium name="The Broad Institute Genome Sequencing Center for Infectious Disease"/>
            <person name="Wu L."/>
            <person name="Ma J."/>
        </authorList>
    </citation>
    <scope>NUCLEOTIDE SEQUENCE [LARGE SCALE GENOMIC DNA]</scope>
    <source>
        <strain evidence="11">JCM 17925</strain>
    </source>
</reference>
<evidence type="ECO:0000256" key="5">
    <source>
        <dbReference type="ARBA" id="ARBA00022989"/>
    </source>
</evidence>
<gene>
    <name evidence="10" type="ORF">GCM10023187_26250</name>
</gene>
<evidence type="ECO:0000313" key="11">
    <source>
        <dbReference type="Proteomes" id="UP001500936"/>
    </source>
</evidence>
<dbReference type="SUPFAM" id="SSF111352">
    <property type="entry name" value="Ammonium transporter"/>
    <property type="match status" value="1"/>
</dbReference>
<evidence type="ECO:0000259" key="9">
    <source>
        <dbReference type="Pfam" id="PF00909"/>
    </source>
</evidence>
<feature type="transmembrane region" description="Helical" evidence="8">
    <location>
        <begin position="417"/>
        <end position="442"/>
    </location>
</feature>
<accession>A0ABP8KH99</accession>
<feature type="transmembrane region" description="Helical" evidence="8">
    <location>
        <begin position="337"/>
        <end position="358"/>
    </location>
</feature>
<dbReference type="NCBIfam" id="TIGR00836">
    <property type="entry name" value="amt"/>
    <property type="match status" value="1"/>
</dbReference>
<evidence type="ECO:0000256" key="2">
    <source>
        <dbReference type="ARBA" id="ARBA00005887"/>
    </source>
</evidence>
<dbReference type="InterPro" id="IPR018047">
    <property type="entry name" value="Ammonium_transpt_CS"/>
</dbReference>
<keyword evidence="6 8" id="KW-0472">Membrane</keyword>
<comment type="subcellular location">
    <subcellularLocation>
        <location evidence="8">Cell membrane</location>
        <topology evidence="8">Multi-pass membrane protein</topology>
    </subcellularLocation>
    <subcellularLocation>
        <location evidence="1">Membrane</location>
        <topology evidence="1">Multi-pass membrane protein</topology>
    </subcellularLocation>
</comment>
<evidence type="ECO:0000256" key="1">
    <source>
        <dbReference type="ARBA" id="ARBA00004141"/>
    </source>
</evidence>
<feature type="domain" description="Ammonium transporter AmtB-like" evidence="9">
    <location>
        <begin position="62"/>
        <end position="469"/>
    </location>
</feature>
<dbReference type="Gene3D" id="1.10.3430.10">
    <property type="entry name" value="Ammonium transporter AmtB like domains"/>
    <property type="match status" value="1"/>
</dbReference>
<sequence length="499" mass="52550">MPYFTVPFKSLTAGLVTRSRLFYALLATFGLTLLLSTTGVSYAQATTPSAPALGQDVANIIWLCLAAFLVFFMQAGFAMVESGMTRAKNSVNIMMKNMLDFCCGAVLFWAIGYAIMYASGDSNFLGFDWSLAFLQSANAPTDTAGYATSAAWLFQVVFAATAATIVSGAMAERTKLISYLVYSCFITAVVYPISGHWIWGGGWLSDLGFRDFAGSTVVHSVGGWAALAGAMVVGPRLGKYNKDGSVNTILPHNMPLAALGVFILWFGWYGFNPGSTLTAIGGVAHIAVTTTLAAATGAISAMIISWITFKKPDLSMTLNGTLAGLVGITAPCASVSTISAAIIGLVAGVLVFYACLFFERKLKIDDPVGAISVHGVCGAWGTIAVGLFGQRSIDIQYWSAETAIQYGLFFGGGFGQLWPQLVGVGVVFLYVFALMFGIFTIIKATVGLRASDAEQLEGLDLGEHGNTAYGNFVLEPTGPGAIVNSYGNGNGFAVKEVSL</sequence>
<evidence type="ECO:0000256" key="6">
    <source>
        <dbReference type="ARBA" id="ARBA00023136"/>
    </source>
</evidence>
<dbReference type="InterPro" id="IPR024041">
    <property type="entry name" value="NH4_transpt_AmtB-like_dom"/>
</dbReference>
<feature type="transmembrane region" description="Helical" evidence="8">
    <location>
        <begin position="176"/>
        <end position="200"/>
    </location>
</feature>
<evidence type="ECO:0000256" key="4">
    <source>
        <dbReference type="ARBA" id="ARBA00022692"/>
    </source>
</evidence>
<dbReference type="RefSeq" id="WP_345267798.1">
    <property type="nucleotide sequence ID" value="NZ_BAABHB010000004.1"/>
</dbReference>
<keyword evidence="5 8" id="KW-1133">Transmembrane helix</keyword>
<protein>
    <recommendedName>
        <fullName evidence="8">Ammonium transporter</fullName>
    </recommendedName>
</protein>
<feature type="transmembrane region" description="Helical" evidence="8">
    <location>
        <begin position="314"/>
        <end position="331"/>
    </location>
</feature>
<keyword evidence="3 8" id="KW-0813">Transport</keyword>
<comment type="similarity">
    <text evidence="2 8">Belongs to the ammonia transporter channel (TC 1.A.11.2) family.</text>
</comment>
<evidence type="ECO:0000256" key="7">
    <source>
        <dbReference type="ARBA" id="ARBA00023177"/>
    </source>
</evidence>
<dbReference type="PROSITE" id="PS01219">
    <property type="entry name" value="AMMONIUM_TRANSP"/>
    <property type="match status" value="1"/>
</dbReference>
<feature type="transmembrane region" description="Helical" evidence="8">
    <location>
        <begin position="254"/>
        <end position="271"/>
    </location>
</feature>
<dbReference type="Proteomes" id="UP001500936">
    <property type="component" value="Unassembled WGS sequence"/>
</dbReference>
<dbReference type="PANTHER" id="PTHR11730">
    <property type="entry name" value="AMMONIUM TRANSPORTER"/>
    <property type="match status" value="1"/>
</dbReference>
<feature type="transmembrane region" description="Helical" evidence="8">
    <location>
        <begin position="59"/>
        <end position="80"/>
    </location>
</feature>
<feature type="transmembrane region" description="Helical" evidence="8">
    <location>
        <begin position="370"/>
        <end position="389"/>
    </location>
</feature>
<keyword evidence="11" id="KW-1185">Reference proteome</keyword>
<feature type="transmembrane region" description="Helical" evidence="8">
    <location>
        <begin position="283"/>
        <end position="307"/>
    </location>
</feature>
<feature type="transmembrane region" description="Helical" evidence="8">
    <location>
        <begin position="101"/>
        <end position="120"/>
    </location>
</feature>
<dbReference type="EMBL" id="BAABHB010000004">
    <property type="protein sequence ID" value="GAA4406611.1"/>
    <property type="molecule type" value="Genomic_DNA"/>
</dbReference>
<organism evidence="10 11">
    <name type="scientific">Nibrella viscosa</name>
    <dbReference type="NCBI Taxonomy" id="1084524"/>
    <lineage>
        <taxon>Bacteria</taxon>
        <taxon>Pseudomonadati</taxon>
        <taxon>Bacteroidota</taxon>
        <taxon>Cytophagia</taxon>
        <taxon>Cytophagales</taxon>
        <taxon>Spirosomataceae</taxon>
        <taxon>Nibrella</taxon>
    </lineage>
</organism>
<comment type="caution">
    <text evidence="10">The sequence shown here is derived from an EMBL/GenBank/DDBJ whole genome shotgun (WGS) entry which is preliminary data.</text>
</comment>
<feature type="transmembrane region" description="Helical" evidence="8">
    <location>
        <begin position="212"/>
        <end position="233"/>
    </location>
</feature>
<dbReference type="Pfam" id="PF00909">
    <property type="entry name" value="Ammonium_transp"/>
    <property type="match status" value="1"/>
</dbReference>
<dbReference type="PANTHER" id="PTHR11730:SF6">
    <property type="entry name" value="AMMONIUM TRANSPORTER"/>
    <property type="match status" value="1"/>
</dbReference>
<keyword evidence="7 8" id="KW-0924">Ammonia transport</keyword>
<dbReference type="InterPro" id="IPR029020">
    <property type="entry name" value="Ammonium/urea_transptr"/>
</dbReference>
<name>A0ABP8KH99_9BACT</name>
<dbReference type="InterPro" id="IPR001905">
    <property type="entry name" value="Ammonium_transpt"/>
</dbReference>
<feature type="transmembrane region" description="Helical" evidence="8">
    <location>
        <begin position="150"/>
        <end position="169"/>
    </location>
</feature>
<evidence type="ECO:0000313" key="10">
    <source>
        <dbReference type="EMBL" id="GAA4406611.1"/>
    </source>
</evidence>
<keyword evidence="4 8" id="KW-0812">Transmembrane</keyword>
<evidence type="ECO:0000256" key="3">
    <source>
        <dbReference type="ARBA" id="ARBA00022448"/>
    </source>
</evidence>